<keyword evidence="3" id="KW-0482">Metalloprotease</keyword>
<proteinExistence type="predicted"/>
<dbReference type="RefSeq" id="WP_191797057.1">
    <property type="nucleotide sequence ID" value="NZ_JACSQL010000001.1"/>
</dbReference>
<keyword evidence="3" id="KW-0378">Hydrolase</keyword>
<feature type="transmembrane region" description="Helical" evidence="1">
    <location>
        <begin position="232"/>
        <end position="250"/>
    </location>
</feature>
<feature type="transmembrane region" description="Helical" evidence="1">
    <location>
        <begin position="99"/>
        <end position="129"/>
    </location>
</feature>
<feature type="transmembrane region" description="Helical" evidence="1">
    <location>
        <begin position="135"/>
        <end position="155"/>
    </location>
</feature>
<keyword evidence="1" id="KW-1133">Transmembrane helix</keyword>
<reference evidence="3 4" key="1">
    <citation type="submission" date="2020-08" db="EMBL/GenBank/DDBJ databases">
        <title>A Genomic Blueprint of the Chicken Gut Microbiome.</title>
        <authorList>
            <person name="Gilroy R."/>
            <person name="Ravi A."/>
            <person name="Getino M."/>
            <person name="Pursley I."/>
            <person name="Horton D.L."/>
            <person name="Alikhan N.-F."/>
            <person name="Baker D."/>
            <person name="Gharbi K."/>
            <person name="Hall N."/>
            <person name="Watson M."/>
            <person name="Adriaenssens E.M."/>
            <person name="Foster-Nyarko E."/>
            <person name="Jarju S."/>
            <person name="Secka A."/>
            <person name="Antonio M."/>
            <person name="Oren A."/>
            <person name="Chaudhuri R."/>
            <person name="La Ragione R.M."/>
            <person name="Hildebrand F."/>
            <person name="Pallen M.J."/>
        </authorList>
    </citation>
    <scope>NUCLEOTIDE SEQUENCE [LARGE SCALE GENOMIC DNA]</scope>
    <source>
        <strain evidence="3 4">Sa2BVA9</strain>
    </source>
</reference>
<name>A0ABR8SSX6_9BACL</name>
<keyword evidence="3" id="KW-0645">Protease</keyword>
<feature type="transmembrane region" description="Helical" evidence="1">
    <location>
        <begin position="200"/>
        <end position="220"/>
    </location>
</feature>
<keyword evidence="1" id="KW-0812">Transmembrane</keyword>
<evidence type="ECO:0000259" key="2">
    <source>
        <dbReference type="Pfam" id="PF02517"/>
    </source>
</evidence>
<organism evidence="3 4">
    <name type="scientific">Paenibacillus gallinarum</name>
    <dbReference type="NCBI Taxonomy" id="2762232"/>
    <lineage>
        <taxon>Bacteria</taxon>
        <taxon>Bacillati</taxon>
        <taxon>Bacillota</taxon>
        <taxon>Bacilli</taxon>
        <taxon>Bacillales</taxon>
        <taxon>Paenibacillaceae</taxon>
        <taxon>Paenibacillus</taxon>
    </lineage>
</organism>
<dbReference type="Proteomes" id="UP000608071">
    <property type="component" value="Unassembled WGS sequence"/>
</dbReference>
<dbReference type="InterPro" id="IPR003675">
    <property type="entry name" value="Rce1/LyrA-like_dom"/>
</dbReference>
<accession>A0ABR8SSX6</accession>
<protein>
    <submittedName>
        <fullName evidence="3">CPBP family intramembrane metalloprotease</fullName>
    </submittedName>
</protein>
<feature type="transmembrane region" description="Helical" evidence="1">
    <location>
        <begin position="176"/>
        <end position="194"/>
    </location>
</feature>
<dbReference type="EMBL" id="JACSQL010000001">
    <property type="protein sequence ID" value="MBD7966463.1"/>
    <property type="molecule type" value="Genomic_DNA"/>
</dbReference>
<feature type="transmembrane region" description="Helical" evidence="1">
    <location>
        <begin position="58"/>
        <end position="78"/>
    </location>
</feature>
<keyword evidence="1" id="KW-0472">Membrane</keyword>
<comment type="caution">
    <text evidence="3">The sequence shown here is derived from an EMBL/GenBank/DDBJ whole genome shotgun (WGS) entry which is preliminary data.</text>
</comment>
<evidence type="ECO:0000256" key="1">
    <source>
        <dbReference type="SAM" id="Phobius"/>
    </source>
</evidence>
<evidence type="ECO:0000313" key="4">
    <source>
        <dbReference type="Proteomes" id="UP000608071"/>
    </source>
</evidence>
<keyword evidence="4" id="KW-1185">Reference proteome</keyword>
<sequence length="296" mass="34082">MPKIISDVAYLRQNAPVTLIANNHAQNIHHINEYLNFAKQFDLNLFFSVLTMNPEDELFLANAALVAVYGTIFKVIGIRKFERRDLEWRVFSVKRQKENIIEVIGHFVILLILPTLMVSICGIVMSFLISGNSEWVSLLLIIGVSMTVGFILFPYAYLKKLYQVKREELGVRSVQYLEIIIGCITLIALYSYLLSKGIDSQVLILSTVQMCIVAVTEEFWARGAMCYIIRKLYNRAWFVVLLSSICFAFVTHMNEPFMDNVLYRLPGSVVMGVIYVKTKNLRYTVLFHFTYNLMNI</sequence>
<gene>
    <name evidence="3" type="ORF">H9647_00115</name>
</gene>
<feature type="domain" description="CAAX prenyl protease 2/Lysostaphin resistance protein A-like" evidence="2">
    <location>
        <begin position="202"/>
        <end position="294"/>
    </location>
</feature>
<dbReference type="Pfam" id="PF02517">
    <property type="entry name" value="Rce1-like"/>
    <property type="match status" value="1"/>
</dbReference>
<evidence type="ECO:0000313" key="3">
    <source>
        <dbReference type="EMBL" id="MBD7966463.1"/>
    </source>
</evidence>
<dbReference type="GO" id="GO:0008237">
    <property type="term" value="F:metallopeptidase activity"/>
    <property type="evidence" value="ECO:0007669"/>
    <property type="project" value="UniProtKB-KW"/>
</dbReference>